<dbReference type="SUPFAM" id="SSF50685">
    <property type="entry name" value="Barwin-like endoglucanases"/>
    <property type="match status" value="1"/>
</dbReference>
<evidence type="ECO:0000256" key="1">
    <source>
        <dbReference type="ARBA" id="ARBA00022729"/>
    </source>
</evidence>
<dbReference type="InterPro" id="IPR051477">
    <property type="entry name" value="Expansin_CellWall"/>
</dbReference>
<comment type="caution">
    <text evidence="3">The sequence shown here is derived from an EMBL/GenBank/DDBJ whole genome shotgun (WGS) entry which is preliminary data.</text>
</comment>
<evidence type="ECO:0000313" key="3">
    <source>
        <dbReference type="EMBL" id="KAJ7763064.1"/>
    </source>
</evidence>
<dbReference type="CDD" id="cd22191">
    <property type="entry name" value="DPBB_RlpA_EXP_N-like"/>
    <property type="match status" value="1"/>
</dbReference>
<feature type="chain" id="PRO_5042103237" description="RlpA-like protein double-psi beta-barrel domain-containing protein" evidence="2">
    <location>
        <begin position="19"/>
        <end position="119"/>
    </location>
</feature>
<dbReference type="AlphaFoldDB" id="A0AAD7JF74"/>
<dbReference type="InterPro" id="IPR036908">
    <property type="entry name" value="RlpA-like_sf"/>
</dbReference>
<organism evidence="3 4">
    <name type="scientific">Mycena metata</name>
    <dbReference type="NCBI Taxonomy" id="1033252"/>
    <lineage>
        <taxon>Eukaryota</taxon>
        <taxon>Fungi</taxon>
        <taxon>Dikarya</taxon>
        <taxon>Basidiomycota</taxon>
        <taxon>Agaricomycotina</taxon>
        <taxon>Agaricomycetes</taxon>
        <taxon>Agaricomycetidae</taxon>
        <taxon>Agaricales</taxon>
        <taxon>Marasmiineae</taxon>
        <taxon>Mycenaceae</taxon>
        <taxon>Mycena</taxon>
    </lineage>
</organism>
<gene>
    <name evidence="3" type="ORF">B0H16DRAFT_1718891</name>
</gene>
<dbReference type="PANTHER" id="PTHR31836:SF28">
    <property type="entry name" value="SRCR DOMAIN-CONTAINING PROTEIN-RELATED"/>
    <property type="match status" value="1"/>
</dbReference>
<proteinExistence type="predicted"/>
<accession>A0AAD7JF74</accession>
<sequence length="119" mass="12485">MQFKFLALLSAFVTVAVAQELEDSGHLFIPDGALGSCGNPVLDTDLAVALGPAHWSDAFCGQTIQVAVQGSPSETVSVVVQDECLTCLKNQILLTPAAFTALIGNSPNKTIPVIYNLPE</sequence>
<keyword evidence="1 2" id="KW-0732">Signal</keyword>
<dbReference type="Proteomes" id="UP001215598">
    <property type="component" value="Unassembled WGS sequence"/>
</dbReference>
<evidence type="ECO:0000313" key="4">
    <source>
        <dbReference type="Proteomes" id="UP001215598"/>
    </source>
</evidence>
<keyword evidence="4" id="KW-1185">Reference proteome</keyword>
<protein>
    <recommendedName>
        <fullName evidence="5">RlpA-like protein double-psi beta-barrel domain-containing protein</fullName>
    </recommendedName>
</protein>
<reference evidence="3" key="1">
    <citation type="submission" date="2023-03" db="EMBL/GenBank/DDBJ databases">
        <title>Massive genome expansion in bonnet fungi (Mycena s.s.) driven by repeated elements and novel gene families across ecological guilds.</title>
        <authorList>
            <consortium name="Lawrence Berkeley National Laboratory"/>
            <person name="Harder C.B."/>
            <person name="Miyauchi S."/>
            <person name="Viragh M."/>
            <person name="Kuo A."/>
            <person name="Thoen E."/>
            <person name="Andreopoulos B."/>
            <person name="Lu D."/>
            <person name="Skrede I."/>
            <person name="Drula E."/>
            <person name="Henrissat B."/>
            <person name="Morin E."/>
            <person name="Kohler A."/>
            <person name="Barry K."/>
            <person name="LaButti K."/>
            <person name="Morin E."/>
            <person name="Salamov A."/>
            <person name="Lipzen A."/>
            <person name="Mereny Z."/>
            <person name="Hegedus B."/>
            <person name="Baldrian P."/>
            <person name="Stursova M."/>
            <person name="Weitz H."/>
            <person name="Taylor A."/>
            <person name="Grigoriev I.V."/>
            <person name="Nagy L.G."/>
            <person name="Martin F."/>
            <person name="Kauserud H."/>
        </authorList>
    </citation>
    <scope>NUCLEOTIDE SEQUENCE</scope>
    <source>
        <strain evidence="3">CBHHK182m</strain>
    </source>
</reference>
<dbReference type="Gene3D" id="2.40.40.10">
    <property type="entry name" value="RlpA-like domain"/>
    <property type="match status" value="1"/>
</dbReference>
<evidence type="ECO:0000256" key="2">
    <source>
        <dbReference type="SAM" id="SignalP"/>
    </source>
</evidence>
<name>A0AAD7JF74_9AGAR</name>
<dbReference type="EMBL" id="JARKIB010000031">
    <property type="protein sequence ID" value="KAJ7763064.1"/>
    <property type="molecule type" value="Genomic_DNA"/>
</dbReference>
<dbReference type="PANTHER" id="PTHR31836">
    <property type="match status" value="1"/>
</dbReference>
<feature type="signal peptide" evidence="2">
    <location>
        <begin position="1"/>
        <end position="18"/>
    </location>
</feature>
<evidence type="ECO:0008006" key="5">
    <source>
        <dbReference type="Google" id="ProtNLM"/>
    </source>
</evidence>